<protein>
    <submittedName>
        <fullName evidence="2">CRISPR-associated protein, Csd1-type</fullName>
    </submittedName>
</protein>
<name>M5U841_9BACT</name>
<reference evidence="2 3" key="1">
    <citation type="journal article" date="2013" name="Mar. Genomics">
        <title>Expression of sulfatases in Rhodopirellula baltica and the diversity of sulfatases in the genus Rhodopirellula.</title>
        <authorList>
            <person name="Wegner C.E."/>
            <person name="Richter-Heitmann T."/>
            <person name="Klindworth A."/>
            <person name="Klockow C."/>
            <person name="Richter M."/>
            <person name="Achstetter T."/>
            <person name="Glockner F.O."/>
            <person name="Harder J."/>
        </authorList>
    </citation>
    <scope>NUCLEOTIDE SEQUENCE [LARGE SCALE GENOMIC DNA]</scope>
    <source>
        <strain evidence="2 3">SM41</strain>
    </source>
</reference>
<dbReference type="PATRIC" id="fig|1263870.3.peg.1195"/>
<dbReference type="Proteomes" id="UP000011885">
    <property type="component" value="Unassembled WGS sequence"/>
</dbReference>
<organism evidence="2 3">
    <name type="scientific">Rhodopirellula sallentina SM41</name>
    <dbReference type="NCBI Taxonomy" id="1263870"/>
    <lineage>
        <taxon>Bacteria</taxon>
        <taxon>Pseudomonadati</taxon>
        <taxon>Planctomycetota</taxon>
        <taxon>Planctomycetia</taxon>
        <taxon>Pirellulales</taxon>
        <taxon>Pirellulaceae</taxon>
        <taxon>Rhodopirellula</taxon>
    </lineage>
</organism>
<accession>M5U841</accession>
<sequence length="655" mass="72990">MILQALAQLAEQEGLVARPDYEPKRVSWVVVLTENGSFVNLVSNRINLSEGTKKKPVYVGKWVLVPKQPTRTSGAKSFFLIDKSEYVFGLDPQSKQKPKKLEERFGLFRAQVNEAAESSDAIPLQAVANFLNRLADDPSPIKTHANFDSIESNDLIGFKIGTQWAQEDPKVIDYFADSRKVVEPESPKVTPFQCLVSGEVVHEVPLFPLIKRVPGGTSSGVALVSHNASAFLSYGLSGNDNAPISRTAAEASAAALTRLLDPNYPDPKDLDDVLPLRQIKIGANTIVVFWAKNATKEIASVLDMLNPILGGESEETVKEAYRSVWHGKPLPLNESSEFYALTLSGTQGRVVIRDWIETSVKVVNENLAMHFADLKVCRNTKPKKGSKPSETIPMSWLLKSLAAEGRSEPVPPSVESGFVRAAFQRSEYPFQLLQRALVRAKAEAGGDDWSESMRRDARAAILRAVLNRKRRNDPNPKYPEVDIEMNPNVQSEGYSCGMLMAVLERLQTLALDDINASVVDRFFSAASASPRSVFVRLLKNSQHHYRKVRDDEEKRGFARYLERIKDEILSRFDPQPAPTSRSVYPGSASGIPLHLNLEQQALFVLGYHQMRHWLRMSMEEKQAWHDEHPNVPPAFGRKKVEHSESVEADSAITVS</sequence>
<feature type="region of interest" description="Disordered" evidence="1">
    <location>
        <begin position="625"/>
        <end position="655"/>
    </location>
</feature>
<dbReference type="InterPro" id="IPR010144">
    <property type="entry name" value="CRISPR-assoc_prot_Csd1-typ"/>
</dbReference>
<evidence type="ECO:0000313" key="2">
    <source>
        <dbReference type="EMBL" id="EMI57444.1"/>
    </source>
</evidence>
<keyword evidence="3" id="KW-1185">Reference proteome</keyword>
<dbReference type="NCBIfam" id="TIGR01863">
    <property type="entry name" value="cas_Csd1"/>
    <property type="match status" value="1"/>
</dbReference>
<dbReference type="Pfam" id="PF09709">
    <property type="entry name" value="Cas_Csd1"/>
    <property type="match status" value="1"/>
</dbReference>
<dbReference type="RefSeq" id="WP_008675256.1">
    <property type="nucleotide sequence ID" value="NZ_ANOH01000092.1"/>
</dbReference>
<dbReference type="AlphaFoldDB" id="M5U841"/>
<comment type="caution">
    <text evidence="2">The sequence shown here is derived from an EMBL/GenBank/DDBJ whole genome shotgun (WGS) entry which is preliminary data.</text>
</comment>
<proteinExistence type="predicted"/>
<evidence type="ECO:0000313" key="3">
    <source>
        <dbReference type="Proteomes" id="UP000011885"/>
    </source>
</evidence>
<dbReference type="EMBL" id="ANOH01000092">
    <property type="protein sequence ID" value="EMI57444.1"/>
    <property type="molecule type" value="Genomic_DNA"/>
</dbReference>
<evidence type="ECO:0000256" key="1">
    <source>
        <dbReference type="SAM" id="MobiDB-lite"/>
    </source>
</evidence>
<gene>
    <name evidence="2" type="ORF">RSSM_01104</name>
</gene>